<organism evidence="1 2">
    <name type="scientific">Halobacillus campisalis</name>
    <dbReference type="NCBI Taxonomy" id="435909"/>
    <lineage>
        <taxon>Bacteria</taxon>
        <taxon>Bacillati</taxon>
        <taxon>Bacillota</taxon>
        <taxon>Bacilli</taxon>
        <taxon>Bacillales</taxon>
        <taxon>Bacillaceae</taxon>
        <taxon>Halobacillus</taxon>
    </lineage>
</organism>
<protein>
    <submittedName>
        <fullName evidence="1">DUF3990 domain-containing protein</fullName>
    </submittedName>
</protein>
<name>A0ABW2K6Y1_9BACI</name>
<evidence type="ECO:0000313" key="2">
    <source>
        <dbReference type="Proteomes" id="UP001596494"/>
    </source>
</evidence>
<dbReference type="InterPro" id="IPR025051">
    <property type="entry name" value="DUF3990"/>
</dbReference>
<evidence type="ECO:0000313" key="1">
    <source>
        <dbReference type="EMBL" id="MFC7321966.1"/>
    </source>
</evidence>
<dbReference type="Proteomes" id="UP001596494">
    <property type="component" value="Unassembled WGS sequence"/>
</dbReference>
<keyword evidence="2" id="KW-1185">Reference proteome</keyword>
<reference evidence="2" key="1">
    <citation type="journal article" date="2019" name="Int. J. Syst. Evol. Microbiol.">
        <title>The Global Catalogue of Microorganisms (GCM) 10K type strain sequencing project: providing services to taxonomists for standard genome sequencing and annotation.</title>
        <authorList>
            <consortium name="The Broad Institute Genomics Platform"/>
            <consortium name="The Broad Institute Genome Sequencing Center for Infectious Disease"/>
            <person name="Wu L."/>
            <person name="Ma J."/>
        </authorList>
    </citation>
    <scope>NUCLEOTIDE SEQUENCE [LARGE SCALE GENOMIC DNA]</scope>
    <source>
        <strain evidence="2">CCUG 73951</strain>
    </source>
</reference>
<sequence length="185" mass="21512">MIKLDSFKRCFHGTTDFNARNILRGIDISKGRYSTDFGKGFYLTSSYDQALDWANKMRRGSIAIKPKPALVVIELNIDYLNEIMLDSQGEVFTHPNEEWARFVYNCRQKGYNNSMIHDYDFVAGPLADGLIDKEMFKLNKGKITNSQFIENIKPRGRMKDQISFHKTRVLECIITKEVIEYEYSV</sequence>
<gene>
    <name evidence="1" type="ORF">ACFQMN_13850</name>
</gene>
<dbReference type="Gene3D" id="3.90.175.10">
    <property type="entry name" value="Diphtheria Toxin, domain 1"/>
    <property type="match status" value="1"/>
</dbReference>
<proteinExistence type="predicted"/>
<dbReference type="Pfam" id="PF13151">
    <property type="entry name" value="DUF3990"/>
    <property type="match status" value="1"/>
</dbReference>
<dbReference type="SUPFAM" id="SSF56399">
    <property type="entry name" value="ADP-ribosylation"/>
    <property type="match status" value="1"/>
</dbReference>
<dbReference type="EMBL" id="JBHTBY010000011">
    <property type="protein sequence ID" value="MFC7321966.1"/>
    <property type="molecule type" value="Genomic_DNA"/>
</dbReference>
<accession>A0ABW2K6Y1</accession>
<comment type="caution">
    <text evidence="1">The sequence shown here is derived from an EMBL/GenBank/DDBJ whole genome shotgun (WGS) entry which is preliminary data.</text>
</comment>
<dbReference type="RefSeq" id="WP_289215891.1">
    <property type="nucleotide sequence ID" value="NZ_JAPVRC010000004.1"/>
</dbReference>